<evidence type="ECO:0000313" key="5">
    <source>
        <dbReference type="EMBL" id="TQJ03812.1"/>
    </source>
</evidence>
<evidence type="ECO:0000313" key="6">
    <source>
        <dbReference type="Proteomes" id="UP000320876"/>
    </source>
</evidence>
<accession>A0A542DL33</accession>
<sequence length="262" mass="28443">MLTTPLKFTTPTLLHLIRRRGGEPHQTLAGTPTWYDEEAQRTVDQQVNAVLTEQGLMGPRGMDRDLLAALESISRPQVEYYGWFEGRFADAPPNFTVLAAGGSGGAFVLARFIEDDGVLITSERPENLLRGFVNQIPPGRPGGGQALVVSKGEFLSGRPSGADDTGAGVLRPAPGQDQASSINEIKRILQAERISAGSLYVAVRGQSGVRRRCERPLNFIDTAEGRWLMEEVPGRGEPLVVFTPATPQLLAERLRNAQSTLN</sequence>
<dbReference type="OrthoDB" id="3685017at2"/>
<evidence type="ECO:0000256" key="3">
    <source>
        <dbReference type="ARBA" id="ARBA00022490"/>
    </source>
</evidence>
<gene>
    <name evidence="5" type="ORF">FB471_3580</name>
</gene>
<comment type="similarity">
    <text evidence="2">Belongs to the EspG family.</text>
</comment>
<proteinExistence type="inferred from homology"/>
<keyword evidence="6" id="KW-1185">Reference proteome</keyword>
<dbReference type="Pfam" id="PF14011">
    <property type="entry name" value="ESX-1_EspG"/>
    <property type="match status" value="1"/>
</dbReference>
<organism evidence="5 6">
    <name type="scientific">Amycolatopsis cihanbeyliensis</name>
    <dbReference type="NCBI Taxonomy" id="1128664"/>
    <lineage>
        <taxon>Bacteria</taxon>
        <taxon>Bacillati</taxon>
        <taxon>Actinomycetota</taxon>
        <taxon>Actinomycetes</taxon>
        <taxon>Pseudonocardiales</taxon>
        <taxon>Pseudonocardiaceae</taxon>
        <taxon>Amycolatopsis</taxon>
    </lineage>
</organism>
<dbReference type="RefSeq" id="WP_141999578.1">
    <property type="nucleotide sequence ID" value="NZ_VFML01000001.1"/>
</dbReference>
<name>A0A542DL33_AMYCI</name>
<keyword evidence="3" id="KW-0963">Cytoplasm</keyword>
<evidence type="ECO:0000256" key="4">
    <source>
        <dbReference type="ARBA" id="ARBA00023186"/>
    </source>
</evidence>
<dbReference type="EMBL" id="VFML01000001">
    <property type="protein sequence ID" value="TQJ03812.1"/>
    <property type="molecule type" value="Genomic_DNA"/>
</dbReference>
<evidence type="ECO:0000256" key="1">
    <source>
        <dbReference type="ARBA" id="ARBA00004496"/>
    </source>
</evidence>
<reference evidence="5 6" key="1">
    <citation type="submission" date="2019-06" db="EMBL/GenBank/DDBJ databases">
        <title>Sequencing the genomes of 1000 actinobacteria strains.</title>
        <authorList>
            <person name="Klenk H.-P."/>
        </authorList>
    </citation>
    <scope>NUCLEOTIDE SEQUENCE [LARGE SCALE GENOMIC DNA]</scope>
    <source>
        <strain evidence="5 6">DSM 45679</strain>
    </source>
</reference>
<keyword evidence="4" id="KW-0143">Chaperone</keyword>
<evidence type="ECO:0000256" key="2">
    <source>
        <dbReference type="ARBA" id="ARBA00006411"/>
    </source>
</evidence>
<dbReference type="Proteomes" id="UP000320876">
    <property type="component" value="Unassembled WGS sequence"/>
</dbReference>
<comment type="subcellular location">
    <subcellularLocation>
        <location evidence="1">Cytoplasm</location>
    </subcellularLocation>
</comment>
<comment type="caution">
    <text evidence="5">The sequence shown here is derived from an EMBL/GenBank/DDBJ whole genome shotgun (WGS) entry which is preliminary data.</text>
</comment>
<dbReference type="InterPro" id="IPR025734">
    <property type="entry name" value="EspG"/>
</dbReference>
<protein>
    <submittedName>
        <fullName evidence="5">ESAT-6 protein secretion system EspG family protein</fullName>
    </submittedName>
</protein>
<dbReference type="AlphaFoldDB" id="A0A542DL33"/>